<evidence type="ECO:0000256" key="5">
    <source>
        <dbReference type="ARBA" id="ARBA00023163"/>
    </source>
</evidence>
<keyword evidence="2" id="KW-0615">Plasmid copy control</keyword>
<dbReference type="EMBL" id="AF135182">
    <property type="protein sequence ID" value="AAR13131.1"/>
    <property type="molecule type" value="Genomic_DNA"/>
</dbReference>
<reference evidence="7" key="2">
    <citation type="journal article" date="2003" name="Plasmid">
        <title>Peripheral sequences of the Serratia entomophila pADAP virulence-associated region.</title>
        <authorList>
            <person name="Hurst M.R."/>
            <person name="O'Callaghan M."/>
            <person name="Glare T.R."/>
        </authorList>
    </citation>
    <scope>NUCLEOTIDE SEQUENCE</scope>
    <source>
        <strain evidence="7">A1MO2</strain>
        <plasmid evidence="7">pADAP</plasmid>
    </source>
</reference>
<dbReference type="NCBIfam" id="NF010256">
    <property type="entry name" value="PRK13702.1"/>
    <property type="match status" value="1"/>
</dbReference>
<keyword evidence="5" id="KW-0804">Transcription</keyword>
<protein>
    <recommendedName>
        <fullName evidence="6">Protein CopB</fullName>
    </recommendedName>
</protein>
<evidence type="ECO:0000313" key="7">
    <source>
        <dbReference type="EMBL" id="AAR13131.1"/>
    </source>
</evidence>
<reference evidence="7" key="1">
    <citation type="journal article" date="2000" name="J. Bacteriol.">
        <title>Plasmid-located pathogenicity determinants of Serratia entomophila, the causal agent of amber disease of grass grub, show similarity to the insecticidal toxins of Photorhabdus luminescens.</title>
        <authorList>
            <person name="Hurst M.R."/>
            <person name="Glare T.R."/>
            <person name="Jackson T.A."/>
            <person name="Ronson C.W."/>
        </authorList>
    </citation>
    <scope>NUCLEOTIDE SEQUENCE</scope>
    <source>
        <strain evidence="7">A1MO2</strain>
        <plasmid evidence="7">pADAP</plasmid>
    </source>
</reference>
<gene>
    <name evidence="7" type="primary">sea5</name>
</gene>
<evidence type="ECO:0000256" key="4">
    <source>
        <dbReference type="ARBA" id="ARBA00023125"/>
    </source>
</evidence>
<keyword evidence="7" id="KW-0614">Plasmid</keyword>
<dbReference type="Pfam" id="PF10723">
    <property type="entry name" value="RepB-RCR_reg"/>
    <property type="match status" value="1"/>
</dbReference>
<dbReference type="InterPro" id="IPR019661">
    <property type="entry name" value="RepA2"/>
</dbReference>
<name>Q7BQV5_9GAMM</name>
<keyword evidence="1" id="KW-0678">Repressor</keyword>
<dbReference type="GO" id="GO:0006276">
    <property type="term" value="P:plasmid maintenance"/>
    <property type="evidence" value="ECO:0007669"/>
    <property type="project" value="UniProtKB-KW"/>
</dbReference>
<evidence type="ECO:0000256" key="6">
    <source>
        <dbReference type="ARBA" id="ARBA00031853"/>
    </source>
</evidence>
<geneLocation type="plasmid" evidence="7">
    <name>pADAP</name>
</geneLocation>
<evidence type="ECO:0000256" key="3">
    <source>
        <dbReference type="ARBA" id="ARBA00023015"/>
    </source>
</evidence>
<proteinExistence type="predicted"/>
<accession>Q7BQV5</accession>
<keyword evidence="3" id="KW-0805">Transcription regulation</keyword>
<sequence>MGSGMSQAIINIDDSFATGKRRYRKGAPLSGAEKQCVSTVRKKMTHKEIKIFVHNFLKEDLLELCNEDGLTQAELIERLIECEMERRAKR</sequence>
<dbReference type="GO" id="GO:0003677">
    <property type="term" value="F:DNA binding"/>
    <property type="evidence" value="ECO:0007669"/>
    <property type="project" value="UniProtKB-KW"/>
</dbReference>
<evidence type="ECO:0000256" key="2">
    <source>
        <dbReference type="ARBA" id="ARBA00022689"/>
    </source>
</evidence>
<keyword evidence="4" id="KW-0238">DNA-binding</keyword>
<reference evidence="7" key="4">
    <citation type="submission" date="2017-12" db="EMBL/GenBank/DDBJ databases">
        <authorList>
            <person name="Hurst M.R.H."/>
        </authorList>
    </citation>
    <scope>NUCLEOTIDE SEQUENCE</scope>
    <source>
        <strain evidence="7">A1MO2</strain>
        <plasmid evidence="7">pADAP</plasmid>
    </source>
</reference>
<evidence type="ECO:0000256" key="1">
    <source>
        <dbReference type="ARBA" id="ARBA00022491"/>
    </source>
</evidence>
<organism evidence="7">
    <name type="scientific">Serratia entomophila</name>
    <dbReference type="NCBI Taxonomy" id="42906"/>
    <lineage>
        <taxon>Bacteria</taxon>
        <taxon>Pseudomonadati</taxon>
        <taxon>Pseudomonadota</taxon>
        <taxon>Gammaproteobacteria</taxon>
        <taxon>Enterobacterales</taxon>
        <taxon>Yersiniaceae</taxon>
        <taxon>Serratia</taxon>
    </lineage>
</organism>
<reference evidence="7" key="3">
    <citation type="journal article" date="2004" name="J. Bacteriol.">
        <title>Cloning Serratia entomophila antifeeding genes--a putative defective prophage active against the grass grub Costelytra zealandica.</title>
        <authorList>
            <person name="Hurst M.R."/>
            <person name="Glare T.R."/>
            <person name="Jackson T.A."/>
        </authorList>
    </citation>
    <scope>NUCLEOTIDE SEQUENCE</scope>
    <source>
        <strain evidence="7">A1MO2</strain>
        <plasmid evidence="7">pADAP</plasmid>
    </source>
</reference>
<dbReference type="AlphaFoldDB" id="Q7BQV5"/>